<keyword evidence="2" id="KW-0472">Membrane</keyword>
<evidence type="ECO:0000313" key="3">
    <source>
        <dbReference type="EMBL" id="NPE14717.1"/>
    </source>
</evidence>
<dbReference type="RefSeq" id="WP_172174036.1">
    <property type="nucleotide sequence ID" value="NZ_CASGIA010000013.1"/>
</dbReference>
<keyword evidence="4" id="KW-1185">Reference proteome</keyword>
<comment type="caution">
    <text evidence="3">The sequence shown here is derived from an EMBL/GenBank/DDBJ whole genome shotgun (WGS) entry which is preliminary data.</text>
</comment>
<dbReference type="GeneID" id="82158168"/>
<dbReference type="Proteomes" id="UP001193734">
    <property type="component" value="Unassembled WGS sequence"/>
</dbReference>
<feature type="transmembrane region" description="Helical" evidence="2">
    <location>
        <begin position="339"/>
        <end position="360"/>
    </location>
</feature>
<keyword evidence="2" id="KW-1133">Transmembrane helix</keyword>
<reference evidence="3 4" key="1">
    <citation type="submission" date="2020-05" db="EMBL/GenBank/DDBJ databases">
        <title>Distinct polysaccharide utilization as determinants for interspecies competition between intestinal Prevotella spp.</title>
        <authorList>
            <person name="Galvez E.J.C."/>
            <person name="Iljazovic A."/>
            <person name="Strowig T."/>
        </authorList>
    </citation>
    <scope>NUCLEOTIDE SEQUENCE [LARGE SCALE GENOMIC DNA]</scope>
    <source>
        <strain evidence="3 4">PROD</strain>
    </source>
</reference>
<dbReference type="EMBL" id="JABKKE010000017">
    <property type="protein sequence ID" value="NPE14717.1"/>
    <property type="molecule type" value="Genomic_DNA"/>
</dbReference>
<feature type="coiled-coil region" evidence="1">
    <location>
        <begin position="476"/>
        <end position="503"/>
    </location>
</feature>
<protein>
    <submittedName>
        <fullName evidence="3">Uncharacterized protein</fullName>
    </submittedName>
</protein>
<keyword evidence="2" id="KW-0812">Transmembrane</keyword>
<organism evidence="3 4">
    <name type="scientific">Xylanibacter rodentium</name>
    <dbReference type="NCBI Taxonomy" id="2736289"/>
    <lineage>
        <taxon>Bacteria</taxon>
        <taxon>Pseudomonadati</taxon>
        <taxon>Bacteroidota</taxon>
        <taxon>Bacteroidia</taxon>
        <taxon>Bacteroidales</taxon>
        <taxon>Prevotellaceae</taxon>
        <taxon>Xylanibacter</taxon>
    </lineage>
</organism>
<sequence>MNNPKFYIYGVPDGFNMLSGTPDEILYYQLFYDTSKRGREMRINRKTNGETVYSYLIYNLVSCKGREGAFLGMSIVFTGDEYCNNPVSLKELFDGVYNEIILKSDDKDKIISSINGANAIGRFCISRFDERQDMCEKIGRIIINNVIGELADSISTIDDSFNNSKEGRMLTLPFDADDISISQALRSYTWVSLSSECKATPVSSQQSNYPKTPGHKKTYPIADSQDLLSVHFINELTNKVGSHKDFIIQGLKGRVSIDDIMAKREEINHYLNTIEEYIGRQPVLRKLRDDYMSIYNELDNLKPQQSTTTHTEMYTHFPVDDDKNNDWFKTFIQKNPKKIIAGACAVLLLFIVLSVVGLLLSDDSKSTSKYDKTDETERNLYNDTKGLSKAIGEGVNGEKGNDDNFKYKEFYGFLNSYNFNTAWNMLQNVQGDKKVGLKLTLQISYNKWFKEEVDNRNSIDDLLKLKDIIKNYVAFNDFNENHIKFIENKIDKLKINNKKGTENKTGTGTSGVMIYHATDDYKYKKENAISAKDGKITCKRNSCFVIEGTNKLLRKDNGLEVDPNNNHLNIRATEVGSKQLELADSIVYTFNVTN</sequence>
<proteinExistence type="predicted"/>
<evidence type="ECO:0000256" key="1">
    <source>
        <dbReference type="SAM" id="Coils"/>
    </source>
</evidence>
<gene>
    <name evidence="3" type="ORF">HPS55_10365</name>
</gene>
<keyword evidence="1" id="KW-0175">Coiled coil</keyword>
<accession>A0ABX2AZ88</accession>
<evidence type="ECO:0000256" key="2">
    <source>
        <dbReference type="SAM" id="Phobius"/>
    </source>
</evidence>
<name>A0ABX2AZ88_9BACT</name>
<evidence type="ECO:0000313" key="4">
    <source>
        <dbReference type="Proteomes" id="UP001193734"/>
    </source>
</evidence>